<dbReference type="PANTHER" id="PTHR31297:SF41">
    <property type="entry name" value="ENDOGLUCANASE, PUTATIVE (AFU_ORTHOLOGUE AFUA_5G01830)-RELATED"/>
    <property type="match status" value="1"/>
</dbReference>
<feature type="domain" description="Glycoside hydrolase family 5" evidence="7">
    <location>
        <begin position="38"/>
        <end position="302"/>
    </location>
</feature>
<dbReference type="Pfam" id="PF00150">
    <property type="entry name" value="Cellulase"/>
    <property type="match status" value="1"/>
</dbReference>
<keyword evidence="5" id="KW-0624">Polysaccharide degradation</keyword>
<comment type="caution">
    <text evidence="8">The sequence shown here is derived from an EMBL/GenBank/DDBJ whole genome shotgun (WGS) entry which is preliminary data.</text>
</comment>
<dbReference type="InterPro" id="IPR017853">
    <property type="entry name" value="GH"/>
</dbReference>
<dbReference type="AlphaFoldDB" id="A0A836CL48"/>
<evidence type="ECO:0000313" key="9">
    <source>
        <dbReference type="Proteomes" id="UP000664859"/>
    </source>
</evidence>
<dbReference type="InterPro" id="IPR001547">
    <property type="entry name" value="Glyco_hydro_5"/>
</dbReference>
<dbReference type="Gene3D" id="3.20.20.80">
    <property type="entry name" value="Glycosidases"/>
    <property type="match status" value="1"/>
</dbReference>
<protein>
    <submittedName>
        <fullName evidence="8">Glycoside hydrolase superfamily</fullName>
    </submittedName>
</protein>
<keyword evidence="2 6" id="KW-0378">Hydrolase</keyword>
<keyword evidence="9" id="KW-1185">Reference proteome</keyword>
<dbReference type="GO" id="GO:0009986">
    <property type="term" value="C:cell surface"/>
    <property type="evidence" value="ECO:0007669"/>
    <property type="project" value="TreeGrafter"/>
</dbReference>
<dbReference type="GO" id="GO:0008422">
    <property type="term" value="F:beta-glucosidase activity"/>
    <property type="evidence" value="ECO:0007669"/>
    <property type="project" value="TreeGrafter"/>
</dbReference>
<evidence type="ECO:0000313" key="8">
    <source>
        <dbReference type="EMBL" id="KAG5187361.1"/>
    </source>
</evidence>
<evidence type="ECO:0000256" key="5">
    <source>
        <dbReference type="ARBA" id="ARBA00023326"/>
    </source>
</evidence>
<dbReference type="PANTHER" id="PTHR31297">
    <property type="entry name" value="GLUCAN ENDO-1,6-BETA-GLUCOSIDASE B"/>
    <property type="match status" value="1"/>
</dbReference>
<evidence type="ECO:0000256" key="6">
    <source>
        <dbReference type="RuleBase" id="RU361153"/>
    </source>
</evidence>
<sequence>MAVTAAELFATLGTGINLGNTLDTAQHSRDTSVITRRLTALREKGFRHVRIPVTWQPMGCSTNRVNSPSFVAMVEGAVAAAIELGFTVILNAHHEAWLTAYDASPAMNAAFADLWRKISLHFKSVPQDKLLFELLNEPQGTMCPCTPAAQQLTRTLNATGYNAVRAVSPTRIILIQPNNLGDAWAARATYRTPSLLPGQGKDKYLAVSVHSYGPPQFALPSGSNAYFLNMADPEAAVCKHVKTLIAELLKLRLALGSTPVHLGEFGIGRENFADRDAPIVHLYYRTIAKAARDACIPPTVWDDGTGNDFEITNFDRDATFVNFTFDLAGEVLGTATTPQSAARASGIPTLK</sequence>
<keyword evidence="3" id="KW-0119">Carbohydrate metabolism</keyword>
<dbReference type="OrthoDB" id="412536at2759"/>
<dbReference type="Proteomes" id="UP000664859">
    <property type="component" value="Unassembled WGS sequence"/>
</dbReference>
<evidence type="ECO:0000256" key="4">
    <source>
        <dbReference type="ARBA" id="ARBA00023295"/>
    </source>
</evidence>
<dbReference type="GO" id="GO:0005576">
    <property type="term" value="C:extracellular region"/>
    <property type="evidence" value="ECO:0007669"/>
    <property type="project" value="TreeGrafter"/>
</dbReference>
<keyword evidence="4 6" id="KW-0326">Glycosidase</keyword>
<dbReference type="EMBL" id="JAFCMP010000090">
    <property type="protein sequence ID" value="KAG5187361.1"/>
    <property type="molecule type" value="Genomic_DNA"/>
</dbReference>
<gene>
    <name evidence="8" type="ORF">JKP88DRAFT_161725</name>
</gene>
<accession>A0A836CL48</accession>
<proteinExistence type="inferred from homology"/>
<evidence type="ECO:0000259" key="7">
    <source>
        <dbReference type="Pfam" id="PF00150"/>
    </source>
</evidence>
<comment type="similarity">
    <text evidence="1 6">Belongs to the glycosyl hydrolase 5 (cellulase A) family.</text>
</comment>
<reference evidence="8" key="1">
    <citation type="submission" date="2021-02" db="EMBL/GenBank/DDBJ databases">
        <title>First Annotated Genome of the Yellow-green Alga Tribonema minus.</title>
        <authorList>
            <person name="Mahan K.M."/>
        </authorList>
    </citation>
    <scope>NUCLEOTIDE SEQUENCE</scope>
    <source>
        <strain evidence="8">UTEX B ZZ1240</strain>
    </source>
</reference>
<evidence type="ECO:0000256" key="1">
    <source>
        <dbReference type="ARBA" id="ARBA00005641"/>
    </source>
</evidence>
<dbReference type="SUPFAM" id="SSF51445">
    <property type="entry name" value="(Trans)glycosidases"/>
    <property type="match status" value="1"/>
</dbReference>
<dbReference type="GO" id="GO:0009251">
    <property type="term" value="P:glucan catabolic process"/>
    <property type="evidence" value="ECO:0007669"/>
    <property type="project" value="TreeGrafter"/>
</dbReference>
<organism evidence="8 9">
    <name type="scientific">Tribonema minus</name>
    <dbReference type="NCBI Taxonomy" id="303371"/>
    <lineage>
        <taxon>Eukaryota</taxon>
        <taxon>Sar</taxon>
        <taxon>Stramenopiles</taxon>
        <taxon>Ochrophyta</taxon>
        <taxon>PX clade</taxon>
        <taxon>Xanthophyceae</taxon>
        <taxon>Tribonematales</taxon>
        <taxon>Tribonemataceae</taxon>
        <taxon>Tribonema</taxon>
    </lineage>
</organism>
<name>A0A836CL48_9STRA</name>
<evidence type="ECO:0000256" key="2">
    <source>
        <dbReference type="ARBA" id="ARBA00022801"/>
    </source>
</evidence>
<evidence type="ECO:0000256" key="3">
    <source>
        <dbReference type="ARBA" id="ARBA00023277"/>
    </source>
</evidence>
<dbReference type="InterPro" id="IPR050386">
    <property type="entry name" value="Glycosyl_hydrolase_5"/>
</dbReference>